<protein>
    <recommendedName>
        <fullName evidence="1">S-layer protein C-terminal domain-containing protein</fullName>
    </recommendedName>
</protein>
<accession>A0A9Q5C5G4</accession>
<dbReference type="AlphaFoldDB" id="A0A9Q5C5G4"/>
<evidence type="ECO:0000259" key="1">
    <source>
        <dbReference type="Pfam" id="PF03217"/>
    </source>
</evidence>
<dbReference type="Pfam" id="PF03217">
    <property type="entry name" value="SlpA"/>
    <property type="match status" value="1"/>
</dbReference>
<dbReference type="InterPro" id="IPR024968">
    <property type="entry name" value="SlpA_C_lactobacillus"/>
</dbReference>
<evidence type="ECO:0000313" key="2">
    <source>
        <dbReference type="EMBL" id="NRN91300.1"/>
    </source>
</evidence>
<name>A0A9Q5C5G4_LACHE</name>
<dbReference type="RefSeq" id="WP_023062145.1">
    <property type="nucleotide sequence ID" value="NZ_CP012381.1"/>
</dbReference>
<gene>
    <name evidence="2" type="ORF">IMAU50013_00830</name>
</gene>
<dbReference type="EMBL" id="WCGB01000012">
    <property type="protein sequence ID" value="NRN91300.1"/>
    <property type="molecule type" value="Genomic_DNA"/>
</dbReference>
<dbReference type="Proteomes" id="UP000601587">
    <property type="component" value="Unassembled WGS sequence"/>
</dbReference>
<feature type="domain" description="S-layer protein C-terminal" evidence="1">
    <location>
        <begin position="260"/>
        <end position="306"/>
    </location>
</feature>
<evidence type="ECO:0000313" key="3">
    <source>
        <dbReference type="Proteomes" id="UP000601587"/>
    </source>
</evidence>
<sequence length="307" mass="34166">MPNGITKSPRIGVDNLVKKGFYNRETGEFTVTGRVNPDKVVKLVAITQSNSENDKQNLVTFDKASNFKFKFRAPIKAGEKAVKYIYTTKDGNKVSGLFIWEMDEEEPTLDLEIPSVTNQPVLHISGIANDNEDGYRVFVDGDNVFTQRSSGNNVNYYPESDQSMNPNGPYTINYDINLDDNNGKPTDHIITVEVDDKLGNVTQKKFNVHFDPNYTGQSEFIPGENIPSPSEEPKVEQPVVPHTNETTNNTDNLDNAITLTLTHNAFVYDANGNVVITDGKNTLLEKSNTISAWHKGQITTLAGKKYV</sequence>
<organism evidence="2 3">
    <name type="scientific">Lactobacillus helveticus</name>
    <name type="common">Lactobacillus suntoryeus</name>
    <dbReference type="NCBI Taxonomy" id="1587"/>
    <lineage>
        <taxon>Bacteria</taxon>
        <taxon>Bacillati</taxon>
        <taxon>Bacillota</taxon>
        <taxon>Bacilli</taxon>
        <taxon>Lactobacillales</taxon>
        <taxon>Lactobacillaceae</taxon>
        <taxon>Lactobacillus</taxon>
    </lineage>
</organism>
<comment type="caution">
    <text evidence="2">The sequence shown here is derived from an EMBL/GenBank/DDBJ whole genome shotgun (WGS) entry which is preliminary data.</text>
</comment>
<proteinExistence type="predicted"/>
<reference evidence="2" key="1">
    <citation type="submission" date="2019-09" db="EMBL/GenBank/DDBJ databases">
        <title>Comparative genomic analysis of Lactobacillus helveticus.</title>
        <authorList>
            <person name="Zhang H."/>
            <person name="Chen Y."/>
            <person name="Zhong Z."/>
        </authorList>
    </citation>
    <scope>NUCLEOTIDE SEQUENCE</scope>
    <source>
        <strain evidence="2">IMAU50013</strain>
    </source>
</reference>